<feature type="region of interest" description="Disordered" evidence="10">
    <location>
        <begin position="429"/>
        <end position="462"/>
    </location>
</feature>
<evidence type="ECO:0000256" key="1">
    <source>
        <dbReference type="ARBA" id="ARBA00022722"/>
    </source>
</evidence>
<feature type="compositionally biased region" description="Low complexity" evidence="10">
    <location>
        <begin position="434"/>
        <end position="449"/>
    </location>
</feature>
<keyword evidence="9" id="KW-0234">DNA repair</keyword>
<reference evidence="12 13" key="1">
    <citation type="submission" date="2024-05" db="EMBL/GenBank/DDBJ databases">
        <authorList>
            <person name="Kim H.-Y."/>
            <person name="Kim E."/>
            <person name="Cai Y."/>
            <person name="Yang S.-M."/>
            <person name="Lee W."/>
        </authorList>
    </citation>
    <scope>NUCLEOTIDE SEQUENCE [LARGE SCALE GENOMIC DNA]</scope>
    <source>
        <strain evidence="12 13">FBL11</strain>
    </source>
</reference>
<evidence type="ECO:0000256" key="7">
    <source>
        <dbReference type="ARBA" id="ARBA00022840"/>
    </source>
</evidence>
<evidence type="ECO:0000259" key="11">
    <source>
        <dbReference type="Pfam" id="PF17946"/>
    </source>
</evidence>
<dbReference type="EC" id="3.1.11.5" evidence="12"/>
<keyword evidence="6" id="KW-0269">Exonuclease</keyword>
<keyword evidence="8" id="KW-0238">DNA-binding</keyword>
<keyword evidence="2" id="KW-0547">Nucleotide-binding</keyword>
<dbReference type="PANTHER" id="PTHR30591">
    <property type="entry name" value="RECBCD ENZYME SUBUNIT RECC"/>
    <property type="match status" value="1"/>
</dbReference>
<evidence type="ECO:0000256" key="5">
    <source>
        <dbReference type="ARBA" id="ARBA00022806"/>
    </source>
</evidence>
<dbReference type="SUPFAM" id="SSF52980">
    <property type="entry name" value="Restriction endonuclease-like"/>
    <property type="match status" value="1"/>
</dbReference>
<keyword evidence="7" id="KW-0067">ATP-binding</keyword>
<dbReference type="GO" id="GO:0008854">
    <property type="term" value="F:exodeoxyribonuclease V activity"/>
    <property type="evidence" value="ECO:0007669"/>
    <property type="project" value="UniProtKB-EC"/>
</dbReference>
<dbReference type="InterPro" id="IPR027417">
    <property type="entry name" value="P-loop_NTPase"/>
</dbReference>
<dbReference type="SUPFAM" id="SSF52540">
    <property type="entry name" value="P-loop containing nucleoside triphosphate hydrolases"/>
    <property type="match status" value="2"/>
</dbReference>
<dbReference type="Gene3D" id="1.10.486.10">
    <property type="entry name" value="PCRA, domain 4"/>
    <property type="match status" value="1"/>
</dbReference>
<keyword evidence="4 12" id="KW-0378">Hydrolase</keyword>
<keyword evidence="1" id="KW-0540">Nuclease</keyword>
<feature type="compositionally biased region" description="Basic and acidic residues" evidence="10">
    <location>
        <begin position="451"/>
        <end position="462"/>
    </location>
</feature>
<dbReference type="Proteomes" id="UP001461960">
    <property type="component" value="Unassembled WGS sequence"/>
</dbReference>
<accession>A0ABU9X691</accession>
<organism evidence="12 13">
    <name type="scientific">Psychrobacter saeujeotis</name>
    <dbReference type="NCBI Taxonomy" id="3143436"/>
    <lineage>
        <taxon>Bacteria</taxon>
        <taxon>Pseudomonadati</taxon>
        <taxon>Pseudomonadota</taxon>
        <taxon>Gammaproteobacteria</taxon>
        <taxon>Moraxellales</taxon>
        <taxon>Moraxellaceae</taxon>
        <taxon>Psychrobacter</taxon>
    </lineage>
</organism>
<keyword evidence="3" id="KW-0227">DNA damage</keyword>
<evidence type="ECO:0000313" key="12">
    <source>
        <dbReference type="EMBL" id="MEN2750920.1"/>
    </source>
</evidence>
<evidence type="ECO:0000256" key="9">
    <source>
        <dbReference type="ARBA" id="ARBA00023204"/>
    </source>
</evidence>
<proteinExistence type="predicted"/>
<protein>
    <submittedName>
        <fullName evidence="12">Exodeoxyribonuclease V subunit gamma</fullName>
        <ecNumber evidence="12">3.1.11.5</ecNumber>
    </submittedName>
</protein>
<keyword evidence="5" id="KW-0347">Helicase</keyword>
<dbReference type="Gene3D" id="3.40.50.10930">
    <property type="match status" value="2"/>
</dbReference>
<comment type="caution">
    <text evidence="12">The sequence shown here is derived from an EMBL/GenBank/DDBJ whole genome shotgun (WGS) entry which is preliminary data.</text>
</comment>
<evidence type="ECO:0000256" key="6">
    <source>
        <dbReference type="ARBA" id="ARBA00022839"/>
    </source>
</evidence>
<evidence type="ECO:0000256" key="8">
    <source>
        <dbReference type="ARBA" id="ARBA00023125"/>
    </source>
</evidence>
<dbReference type="InterPro" id="IPR011335">
    <property type="entry name" value="Restrct_endonuc-II-like"/>
</dbReference>
<evidence type="ECO:0000256" key="3">
    <source>
        <dbReference type="ARBA" id="ARBA00022763"/>
    </source>
</evidence>
<dbReference type="RefSeq" id="WP_299220665.1">
    <property type="nucleotide sequence ID" value="NZ_JBDGHN010000002.1"/>
</dbReference>
<gene>
    <name evidence="12" type="ORF">AAIR29_04655</name>
</gene>
<dbReference type="Pfam" id="PF04257">
    <property type="entry name" value="Exonuc_V_gamma"/>
    <property type="match status" value="1"/>
</dbReference>
<evidence type="ECO:0000256" key="2">
    <source>
        <dbReference type="ARBA" id="ARBA00022741"/>
    </source>
</evidence>
<feature type="domain" description="RecC C-terminal" evidence="11">
    <location>
        <begin position="1089"/>
        <end position="1372"/>
    </location>
</feature>
<sequence>MFTIIQSHRTELLVEKLLDAYKSKNQPIFEEFVVIVPSMVLGDWLDKSIASQAGISTLVTTTFWGQYQWTLMQKVLSEHNTWLEDNQRTQEIITVPEVAVLTGSVMQWRLFGYFTYYQAQIMADEHPLYPLLSALIDDEADRSQQDVRLWSLATDFSRVFGRYLNHREEWLTLWSEDKALDVETLVAEKDKLTLEFDKYAGMTPEWLVAHYVELEAAQRHLWRLLFASVYEHRSSIERRFWEVMTKDSSETGVDIKSILPTQLHIFTIQQLPQNELDFLQRLSKYLDITLLHYNPSQLFWADIVDKQWLQRQQVINPESVFLRDYGHTLLSRLGKQSRETFAMLAGLSGNENKDGFVLDWQDKFDIEDEEQASSVSRSDERPMSLLAHLQQDVLMLDESSTQQVTAGRLSAALGTQMALNLEEPEDYAEINSPNVNSSENSLSKESSNSDQQKKQWYSDDTLKNKYHEQPRQWSISQYDNSLSIHSCHNLQRQLEVLRGMIGRWLNEANGDGSTRHLSDIVVLLPDVERHHDLITSVFVQGRGQDGLTLPAKVTGVVDKSIRQLWEAISGFYSLLGSDTARFEAAVVMDWLMLPPLYESLGLTHEQMSRGCDLLEQAGFVRGFDEAHLQQTLDAADYDYRFSFAYALDQIALGLVMPEASISDCLYPDNWQNNTLAEKTVPISAISLNDAPIVEALCRVHAGLNMCRHDYQASYKAEDWLDRIENHIIHPYFGALDQTRPMRAIFNAMNGFKSSLRANRHYQRYHAQIDDQLDIETTAGNASTGTDKLNAAQVEAQLSRVSTLPLKLSFMLSSIEDELESQQVSAEPTGVITFGRFGALRNVPFGLVVMLNMDLSEFPNRDRDNRYDLMKAGLAKRGDRFSEDDDNGAFLDAVLCARNACWIFYNGQRLTDTHEHLPANPVSELLQFLRGEVQWQWDPLKDAQKEAQADLTTQLQRYLPELIEKWLVTRHPALPFADEVFVQPNSLSTNSSHENDIEKDNEQDNSRELIQSLMRAMQSEKLYQKSTNAPAKVWQAVFERLQAQIDTDTPHHAIKVLLPNKAEYAAIAAAITQPIELTAEHNTFLFDVQQVDMQYLYYHVRHPAKHFLKEQQVHVVLPTEDTIHQEPLALSGLGAYAVNAQLLTDLYASSYTNSDNAEELQQATNRLNGLLYDRVMPAGVARQSTLQYQQLKITQQCQDFAEQLTVLGIDVYNDTDVNNEQCLTLLTPCAEKMVSVQASAMNAQGQLQIKGVVPLEINTPNESISPKLWLNILPNSARTQHLLRFWLSHVYWQVSRRTTEAQVADSDGKSIWRFSKGSDEYKNFKGKATFALAPIDYDTALAELLKWVRFAQIASSTPMTVLPVHAMTYLDKVRDAEKSDTSYQPKRSDFDSWLWAGFNSDIIYDTCAQHELWQYILQNQDAFSALTDALPFLAQPLFGMMDNALEPL</sequence>
<keyword evidence="13" id="KW-1185">Reference proteome</keyword>
<evidence type="ECO:0000256" key="10">
    <source>
        <dbReference type="SAM" id="MobiDB-lite"/>
    </source>
</evidence>
<dbReference type="Pfam" id="PF17946">
    <property type="entry name" value="RecC_C"/>
    <property type="match status" value="1"/>
</dbReference>
<dbReference type="Gene3D" id="3.40.50.300">
    <property type="entry name" value="P-loop containing nucleotide triphosphate hydrolases"/>
    <property type="match status" value="1"/>
</dbReference>
<evidence type="ECO:0000313" key="13">
    <source>
        <dbReference type="Proteomes" id="UP001461960"/>
    </source>
</evidence>
<name>A0ABU9X691_9GAMM</name>
<dbReference type="PANTHER" id="PTHR30591:SF1">
    <property type="entry name" value="RECBCD ENZYME SUBUNIT RECC"/>
    <property type="match status" value="1"/>
</dbReference>
<dbReference type="InterPro" id="IPR041500">
    <property type="entry name" value="RecC_C"/>
</dbReference>
<evidence type="ECO:0000256" key="4">
    <source>
        <dbReference type="ARBA" id="ARBA00022801"/>
    </source>
</evidence>
<dbReference type="EMBL" id="JBDGHN010000002">
    <property type="protein sequence ID" value="MEN2750920.1"/>
    <property type="molecule type" value="Genomic_DNA"/>
</dbReference>